<feature type="compositionally biased region" description="Low complexity" evidence="1">
    <location>
        <begin position="47"/>
        <end position="75"/>
    </location>
</feature>
<sequence>MFGTWKYGKGQGQVENLKTSHDYETARSNQHQACNRCHEKKIDLSQKSDPPSAGSSRSSRDGSGSPKSFHKSYSSKSKDRRGTPQPGSSRGDSVVTGGNTHHECSVLAGHGMTAFDGYPIMSSTMEAQSSGYPATAPMGDFAAIGDYTQGTWMLDGSTSTGIGSSFIATSEAMYTDDAHAFSSYSNQTGFDMYQQMYPDEDPRFGLKTRISNDNY</sequence>
<feature type="compositionally biased region" description="Polar residues" evidence="1">
    <location>
        <begin position="85"/>
        <end position="99"/>
    </location>
</feature>
<reference evidence="2 3" key="1">
    <citation type="journal article" date="2011" name="PLoS Genet.">
        <title>Genome sequencing and comparative transcriptomics of the model entomopathogenic fungi Metarhizium anisopliae and M. acridum.</title>
        <authorList>
            <person name="Gao Q."/>
            <person name="Jin K."/>
            <person name="Ying S.H."/>
            <person name="Zhang Y."/>
            <person name="Xiao G."/>
            <person name="Shang Y."/>
            <person name="Duan Z."/>
            <person name="Hu X."/>
            <person name="Xie X.Q."/>
            <person name="Zhou G."/>
            <person name="Peng G."/>
            <person name="Luo Z."/>
            <person name="Huang W."/>
            <person name="Wang B."/>
            <person name="Fang W."/>
            <person name="Wang S."/>
            <person name="Zhong Y."/>
            <person name="Ma L.J."/>
            <person name="St Leger R.J."/>
            <person name="Zhao G.P."/>
            <person name="Pei Y."/>
            <person name="Feng M.G."/>
            <person name="Xia Y."/>
            <person name="Wang C."/>
        </authorList>
    </citation>
    <scope>NUCLEOTIDE SEQUENCE [LARGE SCALE GENOMIC DNA]</scope>
    <source>
        <strain evidence="2 3">CQMa 102</strain>
    </source>
</reference>
<gene>
    <name evidence="2" type="ORF">MAC_02768</name>
</gene>
<evidence type="ECO:0000313" key="3">
    <source>
        <dbReference type="Proteomes" id="UP000002499"/>
    </source>
</evidence>
<keyword evidence="3" id="KW-1185">Reference proteome</keyword>
<organism evidence="3">
    <name type="scientific">Metarhizium acridum (strain CQMa 102)</name>
    <dbReference type="NCBI Taxonomy" id="655827"/>
    <lineage>
        <taxon>Eukaryota</taxon>
        <taxon>Fungi</taxon>
        <taxon>Dikarya</taxon>
        <taxon>Ascomycota</taxon>
        <taxon>Pezizomycotina</taxon>
        <taxon>Sordariomycetes</taxon>
        <taxon>Hypocreomycetidae</taxon>
        <taxon>Hypocreales</taxon>
        <taxon>Clavicipitaceae</taxon>
        <taxon>Metarhizium</taxon>
    </lineage>
</organism>
<evidence type="ECO:0000313" key="2">
    <source>
        <dbReference type="EMBL" id="EFY91097.1"/>
    </source>
</evidence>
<dbReference type="eggNOG" id="ENOG502T0QN">
    <property type="taxonomic scope" value="Eukaryota"/>
</dbReference>
<dbReference type="Proteomes" id="UP000002499">
    <property type="component" value="Unassembled WGS sequence"/>
</dbReference>
<dbReference type="OrthoDB" id="4960339at2759"/>
<name>E9DYS0_METAQ</name>
<dbReference type="HOGENOM" id="CLU_103429_0_0_1"/>
<dbReference type="InParanoid" id="E9DYS0"/>
<dbReference type="STRING" id="655827.E9DYS0"/>
<dbReference type="AlphaFoldDB" id="E9DYS0"/>
<dbReference type="EMBL" id="GL698484">
    <property type="protein sequence ID" value="EFY91097.1"/>
    <property type="molecule type" value="Genomic_DNA"/>
</dbReference>
<accession>E9DYS0</accession>
<feature type="compositionally biased region" description="Basic and acidic residues" evidence="1">
    <location>
        <begin position="36"/>
        <end position="46"/>
    </location>
</feature>
<protein>
    <submittedName>
        <fullName evidence="2">Uncharacterized protein</fullName>
    </submittedName>
</protein>
<proteinExistence type="predicted"/>
<evidence type="ECO:0000256" key="1">
    <source>
        <dbReference type="SAM" id="MobiDB-lite"/>
    </source>
</evidence>
<feature type="region of interest" description="Disordered" evidence="1">
    <location>
        <begin position="1"/>
        <end position="100"/>
    </location>
</feature>
<dbReference type="OMA" id="NTHHECS"/>